<accession>A0AA47KWX3</accession>
<dbReference type="EMBL" id="OQ871563">
    <property type="protein sequence ID" value="WHS68414.1"/>
    <property type="molecule type" value="Genomic_DNA"/>
</dbReference>
<gene>
    <name evidence="1" type="ORF">NGBLDFOK_00005</name>
</gene>
<name>A0AA47KWX3_9CAUD</name>
<evidence type="ECO:0000313" key="2">
    <source>
        <dbReference type="Proteomes" id="UP001178100"/>
    </source>
</evidence>
<keyword evidence="2" id="KW-1185">Reference proteome</keyword>
<organism evidence="1 2">
    <name type="scientific">Dickeya phage W2B</name>
    <dbReference type="NCBI Taxonomy" id="3049138"/>
    <lineage>
        <taxon>Viruses</taxon>
        <taxon>Duplodnaviria</taxon>
        <taxon>Heunggongvirae</taxon>
        <taxon>Uroviricota</taxon>
        <taxon>Caudoviricetes</taxon>
        <taxon>Autographivirales</taxon>
        <taxon>Autotranscriptaviridae</taxon>
        <taxon>Studiervirinae</taxon>
        <taxon>Ningirsuvirus</taxon>
        <taxon>Ningirsuvirus W2B</taxon>
    </lineage>
</organism>
<proteinExistence type="predicted"/>
<protein>
    <submittedName>
        <fullName evidence="1">Uncharacterized protein</fullName>
    </submittedName>
</protein>
<reference evidence="1" key="1">
    <citation type="submission" date="2023-04" db="EMBL/GenBank/DDBJ databases">
        <authorList>
            <person name="Heama Maleini B."/>
            <person name="Fong T.Y."/>
            <person name="Loh M.J."/>
            <person name="Mutusamy P."/>
            <person name="Rajandas H."/>
            <person name="Parimanan S."/>
            <person name="Sivaprakasam S."/>
            <person name="Jaya Jothi S."/>
        </authorList>
    </citation>
    <scope>NUCLEOTIDE SEQUENCE</scope>
</reference>
<sequence length="133" mass="15242">MDKFEKVKAVGKRFHEKAQTECVCYEDQNGRDWYDVREDWKGAVIAVWPDSALPNCVGAFFADVMSFVPIEGHTLYEVDPAIVPHKDDVMKLLGYYTFDGKEFSEVKQVEPAPRTKEDILADLIKLQEELKAL</sequence>
<dbReference type="Proteomes" id="UP001178100">
    <property type="component" value="Segment"/>
</dbReference>
<evidence type="ECO:0000313" key="1">
    <source>
        <dbReference type="EMBL" id="WHS68414.1"/>
    </source>
</evidence>